<evidence type="ECO:0000259" key="6">
    <source>
        <dbReference type="Pfam" id="PF01370"/>
    </source>
</evidence>
<dbReference type="InterPro" id="IPR001509">
    <property type="entry name" value="Epimerase_deHydtase"/>
</dbReference>
<name>A0A841ARL8_9MICO</name>
<dbReference type="HAMAP" id="MF_00956">
    <property type="entry name" value="GDP_fucose_synth"/>
    <property type="match status" value="1"/>
</dbReference>
<feature type="binding site" evidence="5">
    <location>
        <position position="207"/>
    </location>
    <ligand>
        <name>substrate</name>
    </ligand>
</feature>
<evidence type="ECO:0000256" key="5">
    <source>
        <dbReference type="HAMAP-Rule" id="MF_00956"/>
    </source>
</evidence>
<dbReference type="EMBL" id="JACHMJ010000001">
    <property type="protein sequence ID" value="MBB5844215.1"/>
    <property type="molecule type" value="Genomic_DNA"/>
</dbReference>
<gene>
    <name evidence="5" type="primary">fcl</name>
    <name evidence="7" type="ORF">HD599_002538</name>
</gene>
<feature type="binding site" evidence="5">
    <location>
        <position position="185"/>
    </location>
    <ligand>
        <name>substrate</name>
    </ligand>
</feature>
<dbReference type="Gene3D" id="3.40.50.720">
    <property type="entry name" value="NAD(P)-binding Rossmann-like Domain"/>
    <property type="match status" value="1"/>
</dbReference>
<feature type="binding site" evidence="5">
    <location>
        <position position="200"/>
    </location>
    <ligand>
        <name>substrate</name>
    </ligand>
</feature>
<feature type="binding site" evidence="5">
    <location>
        <position position="138"/>
    </location>
    <ligand>
        <name>NADP(+)</name>
        <dbReference type="ChEBI" id="CHEBI:58349"/>
    </ligand>
</feature>
<feature type="site" description="Important for catalytic activity" evidence="5">
    <location>
        <position position="105"/>
    </location>
</feature>
<comment type="caution">
    <text evidence="5">Lacks conserved residue(s) required for the propagation of feature annotation.</text>
</comment>
<comment type="catalytic activity">
    <reaction evidence="5">
        <text>GDP-beta-L-fucose + NADP(+) = GDP-4-dehydro-alpha-D-rhamnose + NADPH + H(+)</text>
        <dbReference type="Rhea" id="RHEA:18885"/>
        <dbReference type="ChEBI" id="CHEBI:15378"/>
        <dbReference type="ChEBI" id="CHEBI:57273"/>
        <dbReference type="ChEBI" id="CHEBI:57783"/>
        <dbReference type="ChEBI" id="CHEBI:57964"/>
        <dbReference type="ChEBI" id="CHEBI:58349"/>
        <dbReference type="EC" id="1.1.1.271"/>
    </reaction>
</comment>
<comment type="function">
    <text evidence="5">Catalyzes the two-step NADP-dependent conversion of GDP-4-dehydro-6-deoxy-D-mannose to GDP-fucose, involving an epimerase and a reductase reaction.</text>
</comment>
<feature type="domain" description="NAD-dependent epimerase/dehydratase" evidence="6">
    <location>
        <begin position="3"/>
        <end position="225"/>
    </location>
</feature>
<feature type="binding site" evidence="5">
    <location>
        <begin position="161"/>
        <end position="164"/>
    </location>
    <ligand>
        <name>NADP(+)</name>
        <dbReference type="ChEBI" id="CHEBI:58349"/>
    </ligand>
</feature>
<dbReference type="GO" id="GO:0050577">
    <property type="term" value="F:GDP-L-fucose synthase activity"/>
    <property type="evidence" value="ECO:0007669"/>
    <property type="project" value="UniProtKB-UniRule"/>
</dbReference>
<protein>
    <recommendedName>
        <fullName evidence="5">GDP-L-fucose synthase</fullName>
        <ecNumber evidence="5">1.1.1.271</ecNumber>
    </recommendedName>
    <alternativeName>
        <fullName evidence="5">GDP-4-keto-6-deoxy-D-mannose-3,5-epimerase-4-reductase</fullName>
    </alternativeName>
</protein>
<comment type="pathway">
    <text evidence="5">Nucleotide-sugar biosynthesis; GDP-L-fucose biosynthesis via de novo pathway; GDP-L-fucose from GDP-alpha-D-mannose: step 2/2.</text>
</comment>
<dbReference type="PANTHER" id="PTHR43238:SF1">
    <property type="entry name" value="GDP-L-FUCOSE SYNTHASE"/>
    <property type="match status" value="1"/>
</dbReference>
<feature type="active site" description="Proton donor/acceptor" evidence="5">
    <location>
        <position position="134"/>
    </location>
</feature>
<dbReference type="Proteomes" id="UP000536685">
    <property type="component" value="Unassembled WGS sequence"/>
</dbReference>
<evidence type="ECO:0000313" key="7">
    <source>
        <dbReference type="EMBL" id="MBB5844215.1"/>
    </source>
</evidence>
<reference evidence="7 8" key="1">
    <citation type="submission" date="2020-08" db="EMBL/GenBank/DDBJ databases">
        <title>Sequencing the genomes of 1000 actinobacteria strains.</title>
        <authorList>
            <person name="Klenk H.-P."/>
        </authorList>
    </citation>
    <scope>NUCLEOTIDE SEQUENCE [LARGE SCALE GENOMIC DNA]</scope>
    <source>
        <strain evidence="7 8">DSM 105784</strain>
    </source>
</reference>
<keyword evidence="4 5" id="KW-0413">Isomerase</keyword>
<dbReference type="EC" id="1.1.1.271" evidence="5"/>
<dbReference type="InterPro" id="IPR036291">
    <property type="entry name" value="NAD(P)-bd_dom_sf"/>
</dbReference>
<dbReference type="Gene3D" id="3.90.25.10">
    <property type="entry name" value="UDP-galactose 4-epimerase, domain 1"/>
    <property type="match status" value="1"/>
</dbReference>
<keyword evidence="3 5" id="KW-0560">Oxidoreductase</keyword>
<dbReference type="RefSeq" id="WP_184238153.1">
    <property type="nucleotide sequence ID" value="NZ_JACHMJ010000001.1"/>
</dbReference>
<feature type="binding site" evidence="5">
    <location>
        <position position="177"/>
    </location>
    <ligand>
        <name>NADP(+)</name>
        <dbReference type="ChEBI" id="CHEBI:58349"/>
    </ligand>
</feature>
<dbReference type="GO" id="GO:0042351">
    <property type="term" value="P:'de novo' GDP-L-fucose biosynthetic process"/>
    <property type="evidence" value="ECO:0007669"/>
    <property type="project" value="UniProtKB-UniRule"/>
</dbReference>
<dbReference type="AlphaFoldDB" id="A0A841ARL8"/>
<dbReference type="PANTHER" id="PTHR43238">
    <property type="entry name" value="GDP-L-FUCOSE SYNTHASE"/>
    <property type="match status" value="1"/>
</dbReference>
<comment type="similarity">
    <text evidence="1 5">Belongs to the NAD(P)-dependent epimerase/dehydratase family. Fucose synthase subfamily.</text>
</comment>
<dbReference type="GO" id="GO:0016853">
    <property type="term" value="F:isomerase activity"/>
    <property type="evidence" value="ECO:0007669"/>
    <property type="project" value="UniProtKB-KW"/>
</dbReference>
<evidence type="ECO:0000256" key="3">
    <source>
        <dbReference type="ARBA" id="ARBA00023002"/>
    </source>
</evidence>
<dbReference type="InterPro" id="IPR028614">
    <property type="entry name" value="GDP_fucose/colitose_synth"/>
</dbReference>
<dbReference type="Pfam" id="PF01370">
    <property type="entry name" value="Epimerase"/>
    <property type="match status" value="1"/>
</dbReference>
<sequence>MRALLTGGNGMLGRSIAEQWRLARPDDELVVVTRAEADLRDPEATRAVFAEARPDVVIHAAAKVGGIVAKLEHPTTYLLDNLLLDASVLSTARELGIRDVLYIASAAVYPEHYRQPFLEQDVLAAPLEPANEGYALAKIAGLKLCEYISREYGYNYRVAVPSNLYGPNDDYSLSHGHLIAAALAKVHAAQQSGADSVDIWGDGTARREFTYVVDLAEWIVAQAGNLAEWPALLNLGQGRDHSITEYYEAAAATVGFAGTFDYDTSKPAGMHERILDSSAARALGWNPQTSILDGMAEAYRQFDDTAVSRKASQS</sequence>
<evidence type="ECO:0000256" key="2">
    <source>
        <dbReference type="ARBA" id="ARBA00022857"/>
    </source>
</evidence>
<proteinExistence type="inferred from homology"/>
<accession>A0A841ARL8</accession>
<keyword evidence="8" id="KW-1185">Reference proteome</keyword>
<evidence type="ECO:0000256" key="1">
    <source>
        <dbReference type="ARBA" id="ARBA00005959"/>
    </source>
</evidence>
<comment type="caution">
    <text evidence="7">The sequence shown here is derived from an EMBL/GenBank/DDBJ whole genome shotgun (WGS) entry which is preliminary data.</text>
</comment>
<feature type="binding site" evidence="5">
    <location>
        <begin position="7"/>
        <end position="13"/>
    </location>
    <ligand>
        <name>NADP(+)</name>
        <dbReference type="ChEBI" id="CHEBI:58349"/>
    </ligand>
</feature>
<dbReference type="SUPFAM" id="SSF51735">
    <property type="entry name" value="NAD(P)-binding Rossmann-fold domains"/>
    <property type="match status" value="1"/>
</dbReference>
<evidence type="ECO:0000256" key="4">
    <source>
        <dbReference type="ARBA" id="ARBA00023235"/>
    </source>
</evidence>
<keyword evidence="5" id="KW-0511">Multifunctional enzyme</keyword>
<keyword evidence="2 5" id="KW-0521">NADP</keyword>
<evidence type="ECO:0000313" key="8">
    <source>
        <dbReference type="Proteomes" id="UP000536685"/>
    </source>
</evidence>
<dbReference type="UniPathway" id="UPA00128">
    <property type="reaction ID" value="UER00191"/>
</dbReference>
<organism evidence="7 8">
    <name type="scientific">Conyzicola lurida</name>
    <dbReference type="NCBI Taxonomy" id="1172621"/>
    <lineage>
        <taxon>Bacteria</taxon>
        <taxon>Bacillati</taxon>
        <taxon>Actinomycetota</taxon>
        <taxon>Actinomycetes</taxon>
        <taxon>Micrococcales</taxon>
        <taxon>Microbacteriaceae</taxon>
        <taxon>Conyzicola</taxon>
    </lineage>
</organism>
<dbReference type="GO" id="GO:0070401">
    <property type="term" value="F:NADP+ binding"/>
    <property type="evidence" value="ECO:0007669"/>
    <property type="project" value="UniProtKB-UniRule"/>
</dbReference>